<evidence type="ECO:0000259" key="9">
    <source>
        <dbReference type="Pfam" id="PF00294"/>
    </source>
</evidence>
<comment type="catalytic activity">
    <reaction evidence="7">
        <text>D-tagatofuranose 6-phosphate + ATP = D-tagatofuranose 1,6-bisphosphate + ADP + H(+)</text>
        <dbReference type="Rhea" id="RHEA:12420"/>
        <dbReference type="ChEBI" id="CHEBI:15378"/>
        <dbReference type="ChEBI" id="CHEBI:30616"/>
        <dbReference type="ChEBI" id="CHEBI:58694"/>
        <dbReference type="ChEBI" id="CHEBI:58695"/>
        <dbReference type="ChEBI" id="CHEBI:456216"/>
        <dbReference type="EC" id="2.7.1.144"/>
    </reaction>
</comment>
<dbReference type="GO" id="GO:0008662">
    <property type="term" value="F:1-phosphofructokinase activity"/>
    <property type="evidence" value="ECO:0007669"/>
    <property type="project" value="UniProtKB-EC"/>
</dbReference>
<evidence type="ECO:0000313" key="10">
    <source>
        <dbReference type="EMBL" id="MBC5667792.1"/>
    </source>
</evidence>
<comment type="caution">
    <text evidence="10">The sequence shown here is derived from an EMBL/GenBank/DDBJ whole genome shotgun (WGS) entry which is preliminary data.</text>
</comment>
<comment type="similarity">
    <text evidence="7">Belongs to the carbohydrate kinase PfkB family. LacC subfamily.</text>
</comment>
<dbReference type="PROSITE" id="PS00584">
    <property type="entry name" value="PFKB_KINASES_2"/>
    <property type="match status" value="1"/>
</dbReference>
<dbReference type="PANTHER" id="PTHR46566">
    <property type="entry name" value="1-PHOSPHOFRUCTOKINASE-RELATED"/>
    <property type="match status" value="1"/>
</dbReference>
<dbReference type="Gene3D" id="3.40.1190.20">
    <property type="match status" value="1"/>
</dbReference>
<dbReference type="NCBIfam" id="TIGR03828">
    <property type="entry name" value="pfkB"/>
    <property type="match status" value="1"/>
</dbReference>
<dbReference type="InterPro" id="IPR011611">
    <property type="entry name" value="PfkB_dom"/>
</dbReference>
<comment type="pathway">
    <text evidence="7">Carbohydrate metabolism; D-tagatose 6-phosphate degradation; D-glyceraldehyde 3-phosphate and glycerone phosphate from D-tagatose 6-phosphate: step 1/2.</text>
</comment>
<evidence type="ECO:0000256" key="7">
    <source>
        <dbReference type="PIRNR" id="PIRNR000535"/>
    </source>
</evidence>
<dbReference type="InterPro" id="IPR017583">
    <property type="entry name" value="Tagatose/fructose_Pkinase"/>
</dbReference>
<dbReference type="PANTHER" id="PTHR46566:SF1">
    <property type="entry name" value="1-PHOSPHOFRUCTOKINASE"/>
    <property type="match status" value="1"/>
</dbReference>
<feature type="domain" description="Carbohydrate kinase PfkB" evidence="9">
    <location>
        <begin position="10"/>
        <end position="286"/>
    </location>
</feature>
<evidence type="ECO:0000256" key="5">
    <source>
        <dbReference type="ARBA" id="ARBA00022840"/>
    </source>
</evidence>
<name>A0ABR7F2G3_9FIRM</name>
<evidence type="ECO:0000256" key="1">
    <source>
        <dbReference type="ARBA" id="ARBA00005380"/>
    </source>
</evidence>
<dbReference type="InterPro" id="IPR002173">
    <property type="entry name" value="Carboh/pur_kinase_PfkB_CS"/>
</dbReference>
<dbReference type="PIRSF" id="PIRSF000535">
    <property type="entry name" value="1PFK/6PFK/LacC"/>
    <property type="match status" value="1"/>
</dbReference>
<keyword evidence="11" id="KW-1185">Reference proteome</keyword>
<protein>
    <recommendedName>
        <fullName evidence="7">Tagatose-6-phosphate kinase</fullName>
        <ecNumber evidence="7">2.7.1.144</ecNumber>
    </recommendedName>
</protein>
<dbReference type="EMBL" id="JACOOZ010000004">
    <property type="protein sequence ID" value="MBC5667792.1"/>
    <property type="molecule type" value="Genomic_DNA"/>
</dbReference>
<evidence type="ECO:0000313" key="11">
    <source>
        <dbReference type="Proteomes" id="UP000597877"/>
    </source>
</evidence>
<evidence type="ECO:0000256" key="6">
    <source>
        <dbReference type="ARBA" id="ARBA00047745"/>
    </source>
</evidence>
<comment type="similarity">
    <text evidence="1">Belongs to the carbohydrate kinase pfkB family.</text>
</comment>
<dbReference type="InterPro" id="IPR029056">
    <property type="entry name" value="Ribokinase-like"/>
</dbReference>
<dbReference type="InterPro" id="IPR022463">
    <property type="entry name" value="1-PFruKinase"/>
</dbReference>
<evidence type="ECO:0000256" key="4">
    <source>
        <dbReference type="ARBA" id="ARBA00022777"/>
    </source>
</evidence>
<accession>A0ABR7F2G3</accession>
<sequence>MIYTVTFNPSIDYIVSVDDLKLGSVNRTSEELMFPGGKGINVSMVLSNLGIENTALGFLAGFTGDNVQKMLEENGVNADFIRVKDGITRINVKIRAQEESEINGMGPAIKDEDIKELYKKLDKIKDGDILVLAGSIPSVMPETMYSDIMEHLKDKDVKIVVDATKDLLLNVLKYKPFFVKPNNHELGEIYGVELKTREDVVPYAKKMQQEGARNVLVSMAGEGAVLVAENGEVYKSKCPEGKVKNSVGAGDSMVAGFIAGYLKSGDYKEALRNGLLTGSASAFSDNLATKEEVENLGKTFEM</sequence>
<keyword evidence="5 7" id="KW-0067">ATP-binding</keyword>
<dbReference type="Pfam" id="PF00294">
    <property type="entry name" value="PfkB"/>
    <property type="match status" value="1"/>
</dbReference>
<dbReference type="RefSeq" id="WP_021953538.1">
    <property type="nucleotide sequence ID" value="NZ_JACOOZ010000004.1"/>
</dbReference>
<evidence type="ECO:0000256" key="8">
    <source>
        <dbReference type="RuleBase" id="RU369061"/>
    </source>
</evidence>
<dbReference type="NCBIfam" id="TIGR03168">
    <property type="entry name" value="1-PFK"/>
    <property type="match status" value="1"/>
</dbReference>
<dbReference type="CDD" id="cd01164">
    <property type="entry name" value="FruK_PfkB_like"/>
    <property type="match status" value="1"/>
</dbReference>
<dbReference type="Proteomes" id="UP000597877">
    <property type="component" value="Unassembled WGS sequence"/>
</dbReference>
<keyword evidence="4 8" id="KW-0418">Kinase</keyword>
<comment type="function">
    <text evidence="8">Catalyzes the ATP-dependent phosphorylation of fructose-l-phosphate to fructose-l,6-bisphosphate.</text>
</comment>
<proteinExistence type="inferred from homology"/>
<keyword evidence="7" id="KW-0423">Lactose metabolism</keyword>
<dbReference type="EC" id="2.7.1.144" evidence="7"/>
<keyword evidence="3 7" id="KW-0547">Nucleotide-binding</keyword>
<organism evidence="10 11">
    <name type="scientific">Eubacterium segne</name>
    <dbReference type="NCBI Taxonomy" id="2763045"/>
    <lineage>
        <taxon>Bacteria</taxon>
        <taxon>Bacillati</taxon>
        <taxon>Bacillota</taxon>
        <taxon>Clostridia</taxon>
        <taxon>Eubacteriales</taxon>
        <taxon>Eubacteriaceae</taxon>
        <taxon>Eubacterium</taxon>
    </lineage>
</organism>
<evidence type="ECO:0000256" key="2">
    <source>
        <dbReference type="ARBA" id="ARBA00022679"/>
    </source>
</evidence>
<dbReference type="SUPFAM" id="SSF53613">
    <property type="entry name" value="Ribokinase-like"/>
    <property type="match status" value="1"/>
</dbReference>
<comment type="catalytic activity">
    <reaction evidence="6 8">
        <text>beta-D-fructose 1-phosphate + ATP = beta-D-fructose 1,6-bisphosphate + ADP + H(+)</text>
        <dbReference type="Rhea" id="RHEA:14213"/>
        <dbReference type="ChEBI" id="CHEBI:15378"/>
        <dbReference type="ChEBI" id="CHEBI:30616"/>
        <dbReference type="ChEBI" id="CHEBI:32966"/>
        <dbReference type="ChEBI" id="CHEBI:138881"/>
        <dbReference type="ChEBI" id="CHEBI:456216"/>
        <dbReference type="EC" id="2.7.1.56"/>
    </reaction>
</comment>
<gene>
    <name evidence="10" type="primary">pfkB</name>
    <name evidence="10" type="ORF">H8S00_07350</name>
</gene>
<keyword evidence="2 7" id="KW-0808">Transferase</keyword>
<reference evidence="10 11" key="1">
    <citation type="submission" date="2020-08" db="EMBL/GenBank/DDBJ databases">
        <title>Genome public.</title>
        <authorList>
            <person name="Liu C."/>
            <person name="Sun Q."/>
        </authorList>
    </citation>
    <scope>NUCLEOTIDE SEQUENCE [LARGE SCALE GENOMIC DNA]</scope>
    <source>
        <strain evidence="10 11">BX4</strain>
    </source>
</reference>
<evidence type="ECO:0000256" key="3">
    <source>
        <dbReference type="ARBA" id="ARBA00022741"/>
    </source>
</evidence>